<reference evidence="1 2" key="1">
    <citation type="journal article" date="2017" name="Eur. J. Clin. Microbiol. Infect. Dis.">
        <title>Uncommonly isolated clinical Pseudomonas: identification and phylogenetic assignation.</title>
        <authorList>
            <person name="Mulet M."/>
            <person name="Gomila M."/>
            <person name="Ramirez A."/>
            <person name="Cardew S."/>
            <person name="Moore E.R."/>
            <person name="Lalucat J."/>
            <person name="Garcia-Valdes E."/>
        </authorList>
    </citation>
    <scope>NUCLEOTIDE SEQUENCE [LARGE SCALE GENOMIC DNA]</scope>
    <source>
        <strain evidence="1 2">SD129</strain>
    </source>
</reference>
<dbReference type="Proteomes" id="UP000306753">
    <property type="component" value="Unassembled WGS sequence"/>
</dbReference>
<gene>
    <name evidence="1" type="ORF">DN820_04275</name>
</gene>
<name>A0A5R9QHE3_9GAMM</name>
<proteinExistence type="predicted"/>
<dbReference type="CDD" id="cd19166">
    <property type="entry name" value="HemeO-bac"/>
    <property type="match status" value="1"/>
</dbReference>
<dbReference type="AlphaFoldDB" id="A0A5R9QHE3"/>
<dbReference type="Gene3D" id="1.20.910.10">
    <property type="entry name" value="Heme oxygenase-like"/>
    <property type="match status" value="1"/>
</dbReference>
<organism evidence="1 2">
    <name type="scientific">Stutzerimonas nosocomialis</name>
    <dbReference type="NCBI Taxonomy" id="1056496"/>
    <lineage>
        <taxon>Bacteria</taxon>
        <taxon>Pseudomonadati</taxon>
        <taxon>Pseudomonadota</taxon>
        <taxon>Gammaproteobacteria</taxon>
        <taxon>Pseudomonadales</taxon>
        <taxon>Pseudomonadaceae</taxon>
        <taxon>Stutzerimonas</taxon>
    </lineage>
</organism>
<dbReference type="EMBL" id="QLAG01000004">
    <property type="protein sequence ID" value="TLX64647.1"/>
    <property type="molecule type" value="Genomic_DNA"/>
</dbReference>
<dbReference type="OrthoDB" id="114943at2"/>
<dbReference type="RefSeq" id="WP_138408568.1">
    <property type="nucleotide sequence ID" value="NZ_QLAE01000016.1"/>
</dbReference>
<dbReference type="InterPro" id="IPR016084">
    <property type="entry name" value="Haem_Oase-like_multi-hlx"/>
</dbReference>
<evidence type="ECO:0000313" key="1">
    <source>
        <dbReference type="EMBL" id="TLX64647.1"/>
    </source>
</evidence>
<comment type="caution">
    <text evidence="1">The sequence shown here is derived from an EMBL/GenBank/DDBJ whole genome shotgun (WGS) entry which is preliminary data.</text>
</comment>
<keyword evidence="2" id="KW-1185">Reference proteome</keyword>
<accession>A0A5R9QHE3</accession>
<evidence type="ECO:0000313" key="2">
    <source>
        <dbReference type="Proteomes" id="UP000306753"/>
    </source>
</evidence>
<protein>
    <submittedName>
        <fullName evidence="1">Heme oxygenase</fullName>
    </submittedName>
</protein>
<dbReference type="SUPFAM" id="SSF48613">
    <property type="entry name" value="Heme oxygenase-like"/>
    <property type="match status" value="1"/>
</dbReference>
<sequence length="187" mass="20703">MAILRNRLKVATSSLHEQVDRGFGDFRLETSAGYRDFLLAHARAVIPAEAALEQAGIVRLLPDWPERRRREALRHDLAQLGEAIPEPLAVPQSASAAWCWGFAYVLEGSRLGARVLSRIVESQQAGLPLRYLGQGADQPLWPRFLDRLETAAQDQPFEEMVEGARAAFALFVEAARLQREATAGCLA</sequence>